<dbReference type="PRINTS" id="PR00033">
    <property type="entry name" value="HTHASNC"/>
</dbReference>
<name>A0A7W4XYE6_KINRA</name>
<dbReference type="InterPro" id="IPR011991">
    <property type="entry name" value="ArsR-like_HTH"/>
</dbReference>
<keyword evidence="3" id="KW-0804">Transcription</keyword>
<dbReference type="InterPro" id="IPR036390">
    <property type="entry name" value="WH_DNA-bd_sf"/>
</dbReference>
<dbReference type="PROSITE" id="PS50956">
    <property type="entry name" value="HTH_ASNC_2"/>
    <property type="match status" value="1"/>
</dbReference>
<feature type="domain" description="HTH asnC-type" evidence="4">
    <location>
        <begin position="22"/>
        <end position="83"/>
    </location>
</feature>
<evidence type="ECO:0000256" key="2">
    <source>
        <dbReference type="ARBA" id="ARBA00023125"/>
    </source>
</evidence>
<evidence type="ECO:0000259" key="4">
    <source>
        <dbReference type="PROSITE" id="PS50956"/>
    </source>
</evidence>
<organism evidence="5 6">
    <name type="scientific">Kineococcus radiotolerans</name>
    <dbReference type="NCBI Taxonomy" id="131568"/>
    <lineage>
        <taxon>Bacteria</taxon>
        <taxon>Bacillati</taxon>
        <taxon>Actinomycetota</taxon>
        <taxon>Actinomycetes</taxon>
        <taxon>Kineosporiales</taxon>
        <taxon>Kineosporiaceae</taxon>
        <taxon>Kineococcus</taxon>
    </lineage>
</organism>
<dbReference type="AlphaFoldDB" id="A0A7W4XYE6"/>
<dbReference type="Proteomes" id="UP000533269">
    <property type="component" value="Unassembled WGS sequence"/>
</dbReference>
<dbReference type="Gene3D" id="3.30.70.920">
    <property type="match status" value="1"/>
</dbReference>
<dbReference type="GO" id="GO:0005829">
    <property type="term" value="C:cytosol"/>
    <property type="evidence" value="ECO:0007669"/>
    <property type="project" value="TreeGrafter"/>
</dbReference>
<dbReference type="PANTHER" id="PTHR30154">
    <property type="entry name" value="LEUCINE-RESPONSIVE REGULATORY PROTEIN"/>
    <property type="match status" value="1"/>
</dbReference>
<evidence type="ECO:0000256" key="1">
    <source>
        <dbReference type="ARBA" id="ARBA00023015"/>
    </source>
</evidence>
<dbReference type="InterPro" id="IPR036388">
    <property type="entry name" value="WH-like_DNA-bd_sf"/>
</dbReference>
<keyword evidence="2 5" id="KW-0238">DNA-binding</keyword>
<dbReference type="RefSeq" id="WP_012086163.1">
    <property type="nucleotide sequence ID" value="NZ_JACHVY010000003.1"/>
</dbReference>
<evidence type="ECO:0000313" key="5">
    <source>
        <dbReference type="EMBL" id="MBB2902432.1"/>
    </source>
</evidence>
<dbReference type="SMART" id="SM00344">
    <property type="entry name" value="HTH_ASNC"/>
    <property type="match status" value="1"/>
</dbReference>
<dbReference type="GO" id="GO:0043200">
    <property type="term" value="P:response to amino acid"/>
    <property type="evidence" value="ECO:0007669"/>
    <property type="project" value="TreeGrafter"/>
</dbReference>
<dbReference type="InterPro" id="IPR000485">
    <property type="entry name" value="AsnC-type_HTH_dom"/>
</dbReference>
<dbReference type="SUPFAM" id="SSF46785">
    <property type="entry name" value="Winged helix' DNA-binding domain"/>
    <property type="match status" value="1"/>
</dbReference>
<protein>
    <submittedName>
        <fullName evidence="5">DNA-binding Lrp family transcriptional regulator</fullName>
    </submittedName>
</protein>
<reference evidence="5 6" key="2">
    <citation type="submission" date="2020-08" db="EMBL/GenBank/DDBJ databases">
        <authorList>
            <person name="Partida-Martinez L."/>
            <person name="Huntemann M."/>
            <person name="Clum A."/>
            <person name="Wang J."/>
            <person name="Palaniappan K."/>
            <person name="Ritter S."/>
            <person name="Chen I.-M."/>
            <person name="Stamatis D."/>
            <person name="Reddy T."/>
            <person name="O'Malley R."/>
            <person name="Daum C."/>
            <person name="Shapiro N."/>
            <person name="Ivanova N."/>
            <person name="Kyrpides N."/>
            <person name="Woyke T."/>
        </authorList>
    </citation>
    <scope>NUCLEOTIDE SEQUENCE [LARGE SCALE GENOMIC DNA]</scope>
    <source>
        <strain evidence="5 6">AS2.23</strain>
    </source>
</reference>
<dbReference type="GO" id="GO:0043565">
    <property type="term" value="F:sequence-specific DNA binding"/>
    <property type="evidence" value="ECO:0007669"/>
    <property type="project" value="InterPro"/>
</dbReference>
<evidence type="ECO:0000256" key="3">
    <source>
        <dbReference type="ARBA" id="ARBA00023163"/>
    </source>
</evidence>
<gene>
    <name evidence="5" type="ORF">FHR75_003263</name>
</gene>
<accession>A0A7W4XYE6</accession>
<keyword evidence="1" id="KW-0805">Transcription regulation</keyword>
<dbReference type="Pfam" id="PF01037">
    <property type="entry name" value="AsnC_trans_reg"/>
    <property type="match status" value="1"/>
</dbReference>
<dbReference type="EMBL" id="JACHVY010000003">
    <property type="protein sequence ID" value="MBB2902432.1"/>
    <property type="molecule type" value="Genomic_DNA"/>
</dbReference>
<dbReference type="InterPro" id="IPR019887">
    <property type="entry name" value="Tscrpt_reg_AsnC/Lrp_C"/>
</dbReference>
<evidence type="ECO:0000313" key="6">
    <source>
        <dbReference type="Proteomes" id="UP000533269"/>
    </source>
</evidence>
<dbReference type="SUPFAM" id="SSF54909">
    <property type="entry name" value="Dimeric alpha+beta barrel"/>
    <property type="match status" value="1"/>
</dbReference>
<reference evidence="5 6" key="1">
    <citation type="submission" date="2020-08" db="EMBL/GenBank/DDBJ databases">
        <title>The Agave Microbiome: Exploring the role of microbial communities in plant adaptations to desert environments.</title>
        <authorList>
            <person name="Partida-Martinez L.P."/>
        </authorList>
    </citation>
    <scope>NUCLEOTIDE SEQUENCE [LARGE SCALE GENOMIC DNA]</scope>
    <source>
        <strain evidence="5 6">AS2.23</strain>
    </source>
</reference>
<dbReference type="OMA" id="STTPCWK"/>
<comment type="caution">
    <text evidence="5">The sequence shown here is derived from an EMBL/GenBank/DDBJ whole genome shotgun (WGS) entry which is preliminary data.</text>
</comment>
<dbReference type="InterPro" id="IPR019888">
    <property type="entry name" value="Tscrpt_reg_AsnC-like"/>
</dbReference>
<dbReference type="PANTHER" id="PTHR30154:SF54">
    <property type="entry name" value="POSSIBLE TRANSCRIPTIONAL REGULATORY PROTEIN (PROBABLY LRP_ASNC-FAMILY)"/>
    <property type="match status" value="1"/>
</dbReference>
<dbReference type="Pfam" id="PF13412">
    <property type="entry name" value="HTH_24"/>
    <property type="match status" value="1"/>
</dbReference>
<dbReference type="InterPro" id="IPR011008">
    <property type="entry name" value="Dimeric_a/b-barrel"/>
</dbReference>
<dbReference type="CDD" id="cd00090">
    <property type="entry name" value="HTH_ARSR"/>
    <property type="match status" value="1"/>
</dbReference>
<dbReference type="Gene3D" id="1.10.10.10">
    <property type="entry name" value="Winged helix-like DNA-binding domain superfamily/Winged helix DNA-binding domain"/>
    <property type="match status" value="1"/>
</dbReference>
<sequence>MEGPSTRPVSGPVPPKKLQRVVDPVDRAILRVLADDARITNAALAQQVGIAASTCLLRVRALRESGVIRGFHADIDPAALGLDLQAMIAVKLAAHARGSMGPFVARMRRQPEVVDVYFVAGADDYLLHVAVESTAALRDFVAEHLSQDPDVGLTETSLIFEHTRGVGRD</sequence>
<proteinExistence type="predicted"/>